<dbReference type="CDD" id="cd06170">
    <property type="entry name" value="LuxR_C_like"/>
    <property type="match status" value="1"/>
</dbReference>
<dbReference type="PROSITE" id="PS00622">
    <property type="entry name" value="HTH_LUXR_1"/>
    <property type="match status" value="1"/>
</dbReference>
<dbReference type="SMART" id="SM00421">
    <property type="entry name" value="HTH_LUXR"/>
    <property type="match status" value="1"/>
</dbReference>
<accession>A0ABW1PHC5</accession>
<dbReference type="SUPFAM" id="SSF46894">
    <property type="entry name" value="C-terminal effector domain of the bipartite response regulators"/>
    <property type="match status" value="1"/>
</dbReference>
<dbReference type="Gene3D" id="1.10.10.10">
    <property type="entry name" value="Winged helix-like DNA-binding domain superfamily/Winged helix DNA-binding domain"/>
    <property type="match status" value="1"/>
</dbReference>
<dbReference type="Pfam" id="PF25872">
    <property type="entry name" value="HTH_77"/>
    <property type="match status" value="1"/>
</dbReference>
<organism evidence="3 4">
    <name type="scientific">Saccharothrix lopnurensis</name>
    <dbReference type="NCBI Taxonomy" id="1670621"/>
    <lineage>
        <taxon>Bacteria</taxon>
        <taxon>Bacillati</taxon>
        <taxon>Actinomycetota</taxon>
        <taxon>Actinomycetes</taxon>
        <taxon>Pseudonocardiales</taxon>
        <taxon>Pseudonocardiaceae</taxon>
        <taxon>Saccharothrix</taxon>
    </lineage>
</organism>
<evidence type="ECO:0000313" key="4">
    <source>
        <dbReference type="Proteomes" id="UP001596220"/>
    </source>
</evidence>
<dbReference type="PROSITE" id="PS50043">
    <property type="entry name" value="HTH_LUXR_2"/>
    <property type="match status" value="1"/>
</dbReference>
<gene>
    <name evidence="3" type="ORF">ACFP3R_34430</name>
</gene>
<protein>
    <submittedName>
        <fullName evidence="3">LuxR C-terminal-related transcriptional regulator</fullName>
    </submittedName>
</protein>
<dbReference type="InterPro" id="IPR058852">
    <property type="entry name" value="HTH_77"/>
</dbReference>
<dbReference type="InterPro" id="IPR027417">
    <property type="entry name" value="P-loop_NTPase"/>
</dbReference>
<dbReference type="PRINTS" id="PR00038">
    <property type="entry name" value="HTHLUXR"/>
</dbReference>
<evidence type="ECO:0000259" key="2">
    <source>
        <dbReference type="PROSITE" id="PS50043"/>
    </source>
</evidence>
<sequence>MGTSLGTAASDQDGSIETLDAFVGRRRQLTDLRNAMGGSRLVTLSGGPGVGKTRLAQEYAKQVKSVYEHGWAFVDLRGVPAGDTALLEQAVASAVRLPSQSARDLRASLVAFLRDRRMLLILDNCEHLKEDVSGVVDTLLRGAPRLRVLATSRELLGLIGEMLIMVPPLELPDEDEPLNPKVEAVQLLVERAHAGVPGWKLTEQNWPAVRLILRRVGGLPLGIELVVGQMRSLSPEAIAARLDRSPHQQALNELIGPSYKVCEPAERLLLAALSVFTGPFDLEAAEQVCADEALPEHEVAEALAGLVDRSLVVPSPSRTHYTLLEPVVQFAGQQLQELPDGGAAVRRRHRDHYRQVAARHAAGWRGENEIEILRAVEVDMPNLRAALGALVADPACAGQGLEMAVDVARTRWWTYSGRLPEQSLWLNRALLATPAAPSVLRASAIALDAWMMLCLGEGREAVLRRIADAEAMAPADEPVAALLFIKGAQVALLDGDRHGMDLLRRSHRLWLSYGPDTLVDAHLTETLLTIGSVLVEDAEQGQRAAQEFLDGCQRLGAEWGMAWARWCQAVALIRFDDEPRAAVRVLLEGVRGQQRINDRWTPLFTLPVLAWALARCGQRSAVAAARLLGAADGLHRATGIQLSRDLRVFALVHENAEAAVSQYLSPERYEQARDVRVGTVDDAVTLVLNGRYADAAADGKDEAAADRTAADKPAEREPDPDPACDDRPIDGAVLPHRQFTATENDVARWLIQGLGNKAIAEKLYMSPRTVESHVRNMRDKVGAANRVELATRLIQRRETH</sequence>
<dbReference type="Pfam" id="PF00196">
    <property type="entry name" value="GerE"/>
    <property type="match status" value="1"/>
</dbReference>
<proteinExistence type="predicted"/>
<dbReference type="InterPro" id="IPR041664">
    <property type="entry name" value="AAA_16"/>
</dbReference>
<dbReference type="SUPFAM" id="SSF52540">
    <property type="entry name" value="P-loop containing nucleoside triphosphate hydrolases"/>
    <property type="match status" value="1"/>
</dbReference>
<dbReference type="InterPro" id="IPR036388">
    <property type="entry name" value="WH-like_DNA-bd_sf"/>
</dbReference>
<comment type="caution">
    <text evidence="3">The sequence shown here is derived from an EMBL/GenBank/DDBJ whole genome shotgun (WGS) entry which is preliminary data.</text>
</comment>
<dbReference type="RefSeq" id="WP_380642598.1">
    <property type="nucleotide sequence ID" value="NZ_JBHSQO010000062.1"/>
</dbReference>
<dbReference type="PRINTS" id="PR00364">
    <property type="entry name" value="DISEASERSIST"/>
</dbReference>
<evidence type="ECO:0000256" key="1">
    <source>
        <dbReference type="SAM" id="MobiDB-lite"/>
    </source>
</evidence>
<dbReference type="Gene3D" id="3.40.50.300">
    <property type="entry name" value="P-loop containing nucleotide triphosphate hydrolases"/>
    <property type="match status" value="1"/>
</dbReference>
<dbReference type="Pfam" id="PF13191">
    <property type="entry name" value="AAA_16"/>
    <property type="match status" value="1"/>
</dbReference>
<evidence type="ECO:0000313" key="3">
    <source>
        <dbReference type="EMBL" id="MFC6094391.1"/>
    </source>
</evidence>
<name>A0ABW1PHC5_9PSEU</name>
<keyword evidence="4" id="KW-1185">Reference proteome</keyword>
<dbReference type="PANTHER" id="PTHR47691:SF3">
    <property type="entry name" value="HTH-TYPE TRANSCRIPTIONAL REGULATOR RV0890C-RELATED"/>
    <property type="match status" value="1"/>
</dbReference>
<dbReference type="PANTHER" id="PTHR47691">
    <property type="entry name" value="REGULATOR-RELATED"/>
    <property type="match status" value="1"/>
</dbReference>
<dbReference type="Proteomes" id="UP001596220">
    <property type="component" value="Unassembled WGS sequence"/>
</dbReference>
<dbReference type="InterPro" id="IPR000792">
    <property type="entry name" value="Tscrpt_reg_LuxR_C"/>
</dbReference>
<feature type="domain" description="HTH luxR-type" evidence="2">
    <location>
        <begin position="732"/>
        <end position="797"/>
    </location>
</feature>
<reference evidence="4" key="1">
    <citation type="journal article" date="2019" name="Int. J. Syst. Evol. Microbiol.">
        <title>The Global Catalogue of Microorganisms (GCM) 10K type strain sequencing project: providing services to taxonomists for standard genome sequencing and annotation.</title>
        <authorList>
            <consortium name="The Broad Institute Genomics Platform"/>
            <consortium name="The Broad Institute Genome Sequencing Center for Infectious Disease"/>
            <person name="Wu L."/>
            <person name="Ma J."/>
        </authorList>
    </citation>
    <scope>NUCLEOTIDE SEQUENCE [LARGE SCALE GENOMIC DNA]</scope>
    <source>
        <strain evidence="4">CGMCC 4.7246</strain>
    </source>
</reference>
<feature type="region of interest" description="Disordered" evidence="1">
    <location>
        <begin position="698"/>
        <end position="729"/>
    </location>
</feature>
<dbReference type="InterPro" id="IPR016032">
    <property type="entry name" value="Sig_transdc_resp-reg_C-effctor"/>
</dbReference>
<dbReference type="EMBL" id="JBHSQO010000062">
    <property type="protein sequence ID" value="MFC6094391.1"/>
    <property type="molecule type" value="Genomic_DNA"/>
</dbReference>